<keyword evidence="3" id="KW-1185">Reference proteome</keyword>
<comment type="caution">
    <text evidence="2">The sequence shown here is derived from an EMBL/GenBank/DDBJ whole genome shotgun (WGS) entry which is preliminary data.</text>
</comment>
<protein>
    <recommendedName>
        <fullName evidence="4">Autophagy-related protein 2</fullName>
    </recommendedName>
</protein>
<feature type="region of interest" description="Disordered" evidence="1">
    <location>
        <begin position="1"/>
        <end position="66"/>
    </location>
</feature>
<evidence type="ECO:0000256" key="1">
    <source>
        <dbReference type="SAM" id="MobiDB-lite"/>
    </source>
</evidence>
<evidence type="ECO:0008006" key="4">
    <source>
        <dbReference type="Google" id="ProtNLM"/>
    </source>
</evidence>
<evidence type="ECO:0000313" key="3">
    <source>
        <dbReference type="Proteomes" id="UP001183648"/>
    </source>
</evidence>
<accession>A0ABU2BYG5</accession>
<evidence type="ECO:0000313" key="2">
    <source>
        <dbReference type="EMBL" id="MDR7363432.1"/>
    </source>
</evidence>
<organism evidence="2 3">
    <name type="scientific">Nocardioides marmoribigeumensis</name>
    <dbReference type="NCBI Taxonomy" id="433649"/>
    <lineage>
        <taxon>Bacteria</taxon>
        <taxon>Bacillati</taxon>
        <taxon>Actinomycetota</taxon>
        <taxon>Actinomycetes</taxon>
        <taxon>Propionibacteriales</taxon>
        <taxon>Nocardioidaceae</taxon>
        <taxon>Nocardioides</taxon>
    </lineage>
</organism>
<dbReference type="EMBL" id="JAVDYG010000001">
    <property type="protein sequence ID" value="MDR7363432.1"/>
    <property type="molecule type" value="Genomic_DNA"/>
</dbReference>
<dbReference type="Proteomes" id="UP001183648">
    <property type="component" value="Unassembled WGS sequence"/>
</dbReference>
<proteinExistence type="predicted"/>
<name>A0ABU2BYG5_9ACTN</name>
<gene>
    <name evidence="2" type="ORF">J2S63_002985</name>
</gene>
<dbReference type="RefSeq" id="WP_310303833.1">
    <property type="nucleotide sequence ID" value="NZ_BAAAPS010000003.1"/>
</dbReference>
<sequence length="66" mass="6731">MTHSTDSEPSEVTEADGPLNGADAVPDKTSDTPAKGAEFAEKSTPSDDDTSEVPGAGADTSVRDQH</sequence>
<reference evidence="2 3" key="1">
    <citation type="submission" date="2023-07" db="EMBL/GenBank/DDBJ databases">
        <title>Sequencing the genomes of 1000 actinobacteria strains.</title>
        <authorList>
            <person name="Klenk H.-P."/>
        </authorList>
    </citation>
    <scope>NUCLEOTIDE SEQUENCE [LARGE SCALE GENOMIC DNA]</scope>
    <source>
        <strain evidence="2 3">DSM 19426</strain>
    </source>
</reference>